<reference evidence="2 3" key="1">
    <citation type="submission" date="2021-08" db="EMBL/GenBank/DDBJ databases">
        <title>Draft Genome Sequence of Phanerochaete sordida strain YK-624.</title>
        <authorList>
            <person name="Mori T."/>
            <person name="Dohra H."/>
            <person name="Suzuki T."/>
            <person name="Kawagishi H."/>
            <person name="Hirai H."/>
        </authorList>
    </citation>
    <scope>NUCLEOTIDE SEQUENCE [LARGE SCALE GENOMIC DNA]</scope>
    <source>
        <strain evidence="2 3">YK-624</strain>
    </source>
</reference>
<keyword evidence="3" id="KW-1185">Reference proteome</keyword>
<evidence type="ECO:0000313" key="3">
    <source>
        <dbReference type="Proteomes" id="UP000703269"/>
    </source>
</evidence>
<evidence type="ECO:0000256" key="1">
    <source>
        <dbReference type="SAM" id="MobiDB-lite"/>
    </source>
</evidence>
<comment type="caution">
    <text evidence="2">The sequence shown here is derived from an EMBL/GenBank/DDBJ whole genome shotgun (WGS) entry which is preliminary data.</text>
</comment>
<sequence>MTDDQEGVFTWDASAIDEARDTTFGRVVVPVPLLHKPLKKNILDLEYREHGFIGDAILLSLSDGQTLPAVDHQFVLPSGLRATYGQINGLAGDFYGTDAPISDGRDPRERMVRFDAAFRTLSDPGPRQPAEAQSILGILQTEVDAVNAALHKGEDPSAAYSSLPDVSAQLEALTVGRPAGAPGYLGLARINWDHFGDDARKAYNTGHTAALQVAAAGDLERAYAWNAFADHFLVAAFSAGHLRTPRRLLHRTQDVSADACAKLMHDEDGALGLAVADPLGAQWTAYGRARALDAPAADNLRRCVAAVQRSADEVYAAHKTARTVPPADFRAWLGAPTLASARAATQALAPLVTAAGARRADVTARRVWAFTADWWFWSTYVRCTQSGLWTAPIAIDGVASQDGRTPVAAPRPQGGGAVASPGAPSVVPSHSVAVTFPRLWTAHVYHQNAEGQVLESVHRDGAWSGGAGRQAAHASRGGELGRRSGDPRVLHQQPAEAERILLYLSVRPLVPRRAGRREHHTLQGQLHRSCRGR</sequence>
<organism evidence="2 3">
    <name type="scientific">Phanerochaete sordida</name>
    <dbReference type="NCBI Taxonomy" id="48140"/>
    <lineage>
        <taxon>Eukaryota</taxon>
        <taxon>Fungi</taxon>
        <taxon>Dikarya</taxon>
        <taxon>Basidiomycota</taxon>
        <taxon>Agaricomycotina</taxon>
        <taxon>Agaricomycetes</taxon>
        <taxon>Polyporales</taxon>
        <taxon>Phanerochaetaceae</taxon>
        <taxon>Phanerochaete</taxon>
    </lineage>
</organism>
<feature type="region of interest" description="Disordered" evidence="1">
    <location>
        <begin position="464"/>
        <end position="489"/>
    </location>
</feature>
<dbReference type="AlphaFoldDB" id="A0A9P3LIV2"/>
<protein>
    <submittedName>
        <fullName evidence="2">Uncharacterized protein</fullName>
    </submittedName>
</protein>
<evidence type="ECO:0000313" key="2">
    <source>
        <dbReference type="EMBL" id="GJE96730.1"/>
    </source>
</evidence>
<name>A0A9P3LIV2_9APHY</name>
<gene>
    <name evidence="2" type="ORF">PsYK624_129360</name>
</gene>
<feature type="region of interest" description="Disordered" evidence="1">
    <location>
        <begin position="402"/>
        <end position="424"/>
    </location>
</feature>
<dbReference type="InterPro" id="IPR049756">
    <property type="entry name" value="PlcA-like_dom"/>
</dbReference>
<accession>A0A9P3LIV2</accession>
<feature type="compositionally biased region" description="Basic and acidic residues" evidence="1">
    <location>
        <begin position="479"/>
        <end position="489"/>
    </location>
</feature>
<dbReference type="EMBL" id="BPQB01000063">
    <property type="protein sequence ID" value="GJE96730.1"/>
    <property type="molecule type" value="Genomic_DNA"/>
</dbReference>
<dbReference type="OrthoDB" id="407298at2759"/>
<dbReference type="Proteomes" id="UP000703269">
    <property type="component" value="Unassembled WGS sequence"/>
</dbReference>
<proteinExistence type="predicted"/>
<dbReference type="CDD" id="cd22893">
    <property type="entry name" value="PlcA-like"/>
    <property type="match status" value="1"/>
</dbReference>